<reference evidence="2 3" key="1">
    <citation type="submission" date="2015-07" db="EMBL/GenBank/DDBJ databases">
        <title>Comparative genomics of the Sigatoka disease complex on banana suggests a link between parallel evolutionary changes in Pseudocercospora fijiensis and Pseudocercospora eumusae and increased virulence on the banana host.</title>
        <authorList>
            <person name="Chang T.-C."/>
            <person name="Salvucci A."/>
            <person name="Crous P.W."/>
            <person name="Stergiopoulos I."/>
        </authorList>
    </citation>
    <scope>NUCLEOTIDE SEQUENCE [LARGE SCALE GENOMIC DNA]</scope>
    <source>
        <strain evidence="2 3">CBS 114824</strain>
    </source>
</reference>
<dbReference type="AlphaFoldDB" id="A0A139GZ97"/>
<dbReference type="EMBL" id="LFZN01000212">
    <property type="protein sequence ID" value="KXS95523.1"/>
    <property type="molecule type" value="Genomic_DNA"/>
</dbReference>
<protein>
    <submittedName>
        <fullName evidence="2">Uncharacterized protein</fullName>
    </submittedName>
</protein>
<sequence>MPILAANVTAVCWLPQCRGATLSIYRPDRILPRALNSSSRQMPLRHANAHSNTNRKLSGSIAFPTRPKWPTPSCKLSIPLSAVQWPAA</sequence>
<proteinExistence type="predicted"/>
<organism evidence="2 3">
    <name type="scientific">Pseudocercospora eumusae</name>
    <dbReference type="NCBI Taxonomy" id="321146"/>
    <lineage>
        <taxon>Eukaryota</taxon>
        <taxon>Fungi</taxon>
        <taxon>Dikarya</taxon>
        <taxon>Ascomycota</taxon>
        <taxon>Pezizomycotina</taxon>
        <taxon>Dothideomycetes</taxon>
        <taxon>Dothideomycetidae</taxon>
        <taxon>Mycosphaerellales</taxon>
        <taxon>Mycosphaerellaceae</taxon>
        <taxon>Pseudocercospora</taxon>
    </lineage>
</organism>
<feature type="region of interest" description="Disordered" evidence="1">
    <location>
        <begin position="36"/>
        <end position="62"/>
    </location>
</feature>
<gene>
    <name evidence="2" type="ORF">AC578_4633</name>
</gene>
<name>A0A139GZ97_9PEZI</name>
<accession>A0A139GZ97</accession>
<dbReference type="Proteomes" id="UP000070133">
    <property type="component" value="Unassembled WGS sequence"/>
</dbReference>
<evidence type="ECO:0000313" key="3">
    <source>
        <dbReference type="Proteomes" id="UP000070133"/>
    </source>
</evidence>
<evidence type="ECO:0000256" key="1">
    <source>
        <dbReference type="SAM" id="MobiDB-lite"/>
    </source>
</evidence>
<keyword evidence="3" id="KW-1185">Reference proteome</keyword>
<evidence type="ECO:0000313" key="2">
    <source>
        <dbReference type="EMBL" id="KXS95523.1"/>
    </source>
</evidence>
<comment type="caution">
    <text evidence="2">The sequence shown here is derived from an EMBL/GenBank/DDBJ whole genome shotgun (WGS) entry which is preliminary data.</text>
</comment>